<dbReference type="GO" id="GO:0097431">
    <property type="term" value="C:mitotic spindle pole"/>
    <property type="evidence" value="ECO:0007669"/>
    <property type="project" value="TreeGrafter"/>
</dbReference>
<dbReference type="GO" id="GO:0008017">
    <property type="term" value="F:microtubule binding"/>
    <property type="evidence" value="ECO:0007669"/>
    <property type="project" value="TreeGrafter"/>
</dbReference>
<dbReference type="Proteomes" id="UP000054324">
    <property type="component" value="Unassembled WGS sequence"/>
</dbReference>
<dbReference type="EMBL" id="KL596640">
    <property type="protein sequence ID" value="KER31867.1"/>
    <property type="molecule type" value="Genomic_DNA"/>
</dbReference>
<accession>A0A075A0U3</accession>
<proteinExistence type="predicted"/>
<sequence length="238" mass="27317">MTSKLERADELLRQNKFEEVEAILSSMPNSPDVGWRKARLAYVSTTAKPRKPSKDTLKEIYKKALSDVQEGYQGKQPNAECLIWEGICKSEYAELVGPNERIKIAYEIRDLWDRALQMEPKNGWAIGCVGIWCFNVTDLSDVKRSFAKAFFTKPPDSTYQEALDNLLKAEALLDDPRPNLLIIIAKCYYRMKDWDNVRRYCTKVMNLPDLGYEVAEVGFLSGITKLNVLFYWQLLGQG</sequence>
<reference evidence="9 10" key="1">
    <citation type="submission" date="2013-11" db="EMBL/GenBank/DDBJ databases">
        <title>Opisthorchis viverrini - life in the bile duct.</title>
        <authorList>
            <person name="Young N.D."/>
            <person name="Nagarajan N."/>
            <person name="Lin S.J."/>
            <person name="Korhonen P.K."/>
            <person name="Jex A.R."/>
            <person name="Hall R.S."/>
            <person name="Safavi-Hemami H."/>
            <person name="Kaewkong W."/>
            <person name="Bertrand D."/>
            <person name="Gao S."/>
            <person name="Seet Q."/>
            <person name="Wongkham S."/>
            <person name="Teh B.T."/>
            <person name="Wongkham C."/>
            <person name="Intapan P.M."/>
            <person name="Maleewong W."/>
            <person name="Yang X."/>
            <person name="Hu M."/>
            <person name="Wang Z."/>
            <person name="Hofmann A."/>
            <person name="Sternberg P.W."/>
            <person name="Tan P."/>
            <person name="Wang J."/>
            <person name="Gasser R.B."/>
        </authorList>
    </citation>
    <scope>NUCLEOTIDE SEQUENCE [LARGE SCALE GENOMIC DNA]</scope>
</reference>
<dbReference type="SUPFAM" id="SSF48452">
    <property type="entry name" value="TPR-like"/>
    <property type="match status" value="1"/>
</dbReference>
<evidence type="ECO:0000256" key="4">
    <source>
        <dbReference type="ARBA" id="ARBA00022737"/>
    </source>
</evidence>
<dbReference type="GO" id="GO:0005876">
    <property type="term" value="C:spindle microtubule"/>
    <property type="evidence" value="ECO:0007669"/>
    <property type="project" value="TreeGrafter"/>
</dbReference>
<protein>
    <recommendedName>
        <fullName evidence="7">Regulator of microtubule dynamics protein 1</fullName>
    </recommendedName>
    <alternativeName>
        <fullName evidence="8">Protein FAM82B</fullName>
    </alternativeName>
</protein>
<evidence type="ECO:0000256" key="7">
    <source>
        <dbReference type="ARBA" id="ARBA00039966"/>
    </source>
</evidence>
<keyword evidence="6" id="KW-0206">Cytoskeleton</keyword>
<dbReference type="AlphaFoldDB" id="A0A075A0U3"/>
<comment type="subunit">
    <text evidence="2">Interacts with microtubules.</text>
</comment>
<dbReference type="RefSeq" id="XP_009164358.1">
    <property type="nucleotide sequence ID" value="XM_009166094.1"/>
</dbReference>
<dbReference type="PANTHER" id="PTHR16056">
    <property type="entry name" value="REGULATOR OF MICROTUBULE DYNAMICS PROTEIN"/>
    <property type="match status" value="1"/>
</dbReference>
<keyword evidence="10" id="KW-1185">Reference proteome</keyword>
<evidence type="ECO:0000313" key="9">
    <source>
        <dbReference type="EMBL" id="KER31867.1"/>
    </source>
</evidence>
<dbReference type="GO" id="GO:0005737">
    <property type="term" value="C:cytoplasm"/>
    <property type="evidence" value="ECO:0007669"/>
    <property type="project" value="TreeGrafter"/>
</dbReference>
<evidence type="ECO:0000256" key="2">
    <source>
        <dbReference type="ARBA" id="ARBA00011375"/>
    </source>
</evidence>
<evidence type="ECO:0000256" key="5">
    <source>
        <dbReference type="ARBA" id="ARBA00022803"/>
    </source>
</evidence>
<dbReference type="CTD" id="20316144"/>
<keyword evidence="4" id="KW-0677">Repeat</keyword>
<organism evidence="9 10">
    <name type="scientific">Opisthorchis viverrini</name>
    <name type="common">Southeast Asian liver fluke</name>
    <dbReference type="NCBI Taxonomy" id="6198"/>
    <lineage>
        <taxon>Eukaryota</taxon>
        <taxon>Metazoa</taxon>
        <taxon>Spiralia</taxon>
        <taxon>Lophotrochozoa</taxon>
        <taxon>Platyhelminthes</taxon>
        <taxon>Trematoda</taxon>
        <taxon>Digenea</taxon>
        <taxon>Opisthorchiida</taxon>
        <taxon>Opisthorchiata</taxon>
        <taxon>Opisthorchiidae</taxon>
        <taxon>Opisthorchis</taxon>
    </lineage>
</organism>
<evidence type="ECO:0000256" key="6">
    <source>
        <dbReference type="ARBA" id="ARBA00023212"/>
    </source>
</evidence>
<gene>
    <name evidence="9" type="ORF">T265_01956</name>
</gene>
<keyword evidence="5" id="KW-0802">TPR repeat</keyword>
<dbReference type="InterPro" id="IPR049039">
    <property type="entry name" value="RMD1-3_a_helical_rpt"/>
</dbReference>
<dbReference type="InterPro" id="IPR011990">
    <property type="entry name" value="TPR-like_helical_dom_sf"/>
</dbReference>
<evidence type="ECO:0000256" key="1">
    <source>
        <dbReference type="ARBA" id="ARBA00004245"/>
    </source>
</evidence>
<name>A0A075A0U3_OPIVI</name>
<dbReference type="GeneID" id="20316144"/>
<evidence type="ECO:0000256" key="3">
    <source>
        <dbReference type="ARBA" id="ARBA00022490"/>
    </source>
</evidence>
<comment type="subcellular location">
    <subcellularLocation>
        <location evidence="1">Cytoplasm</location>
        <location evidence="1">Cytoskeleton</location>
    </subcellularLocation>
</comment>
<dbReference type="Gene3D" id="1.25.40.10">
    <property type="entry name" value="Tetratricopeptide repeat domain"/>
    <property type="match status" value="1"/>
</dbReference>
<evidence type="ECO:0000313" key="10">
    <source>
        <dbReference type="Proteomes" id="UP000054324"/>
    </source>
</evidence>
<dbReference type="OrthoDB" id="69711at2759"/>
<dbReference type="KEGG" id="ovi:T265_01956"/>
<evidence type="ECO:0000256" key="8">
    <source>
        <dbReference type="ARBA" id="ARBA00041958"/>
    </source>
</evidence>
<dbReference type="PANTHER" id="PTHR16056:SF16">
    <property type="entry name" value="REGULATOR OF MICROTUBULE DYNAMICS PROTEIN 1"/>
    <property type="match status" value="1"/>
</dbReference>
<keyword evidence="3" id="KW-0963">Cytoplasm</keyword>
<dbReference type="Pfam" id="PF21033">
    <property type="entry name" value="RMD1-3"/>
    <property type="match status" value="1"/>
</dbReference>